<protein>
    <submittedName>
        <fullName evidence="5">AraC family transcriptional regulator</fullName>
    </submittedName>
</protein>
<keyword evidence="8" id="KW-1185">Reference proteome</keyword>
<dbReference type="Pfam" id="PF12833">
    <property type="entry name" value="HTH_18"/>
    <property type="match status" value="1"/>
</dbReference>
<evidence type="ECO:0000313" key="5">
    <source>
        <dbReference type="EMBL" id="PLR80045.1"/>
    </source>
</evidence>
<feature type="domain" description="HTH araC/xylS-type" evidence="4">
    <location>
        <begin position="1"/>
        <end position="93"/>
    </location>
</feature>
<dbReference type="GO" id="GO:0043565">
    <property type="term" value="F:sequence-specific DNA binding"/>
    <property type="evidence" value="ECO:0007669"/>
    <property type="project" value="InterPro"/>
</dbReference>
<keyword evidence="2" id="KW-0238">DNA-binding</keyword>
<dbReference type="EMBL" id="PGVA01000062">
    <property type="protein sequence ID" value="PLR80045.1"/>
    <property type="molecule type" value="Genomic_DNA"/>
</dbReference>
<gene>
    <name evidence="5" type="ORF">CU635_19905</name>
    <name evidence="6" type="ORF">CVD25_15910</name>
</gene>
<keyword evidence="3" id="KW-0804">Transcription</keyword>
<dbReference type="GO" id="GO:0003700">
    <property type="term" value="F:DNA-binding transcription factor activity"/>
    <property type="evidence" value="ECO:0007669"/>
    <property type="project" value="InterPro"/>
</dbReference>
<accession>A0A2N5GH27</accession>
<reference evidence="5 7" key="1">
    <citation type="submission" date="2017-11" db="EMBL/GenBank/DDBJ databases">
        <title>Comparitive Functional Genomics of Dry Heat Resistant strains isolated from the Viking Spacecraft.</title>
        <authorList>
            <person name="Seuylemezian A."/>
            <person name="Cooper K."/>
            <person name="Vaishampayan P."/>
        </authorList>
    </citation>
    <scope>NUCLEOTIDE SEQUENCE [LARGE SCALE GENOMIC DNA]</scope>
    <source>
        <strain evidence="5 7">M4.6</strain>
    </source>
</reference>
<evidence type="ECO:0000313" key="6">
    <source>
        <dbReference type="EMBL" id="PLR94955.1"/>
    </source>
</evidence>
<dbReference type="SUPFAM" id="SSF46689">
    <property type="entry name" value="Homeodomain-like"/>
    <property type="match status" value="2"/>
</dbReference>
<dbReference type="EMBL" id="PGVD01000045">
    <property type="protein sequence ID" value="PLR94955.1"/>
    <property type="molecule type" value="Genomic_DNA"/>
</dbReference>
<dbReference type="InterPro" id="IPR009057">
    <property type="entry name" value="Homeodomain-like_sf"/>
</dbReference>
<organism evidence="5 7">
    <name type="scientific">Bacillus canaveralius</name>
    <dbReference type="NCBI Taxonomy" id="1403243"/>
    <lineage>
        <taxon>Bacteria</taxon>
        <taxon>Bacillati</taxon>
        <taxon>Bacillota</taxon>
        <taxon>Bacilli</taxon>
        <taxon>Bacillales</taxon>
        <taxon>Bacillaceae</taxon>
        <taxon>Bacillus</taxon>
    </lineage>
</organism>
<reference evidence="6 8" key="2">
    <citation type="submission" date="2017-12" db="EMBL/GenBank/DDBJ databases">
        <title>Comparative Functional Genomics of Dry Heat Resistant strains isolated from the Viking Spacecraft.</title>
        <authorList>
            <person name="Seuylemezian A."/>
            <person name="Cooper K."/>
            <person name="Vaishampayan P."/>
        </authorList>
    </citation>
    <scope>NUCLEOTIDE SEQUENCE [LARGE SCALE GENOMIC DNA]</scope>
    <source>
        <strain evidence="6 8">ATCC 29669</strain>
    </source>
</reference>
<evidence type="ECO:0000256" key="1">
    <source>
        <dbReference type="ARBA" id="ARBA00023015"/>
    </source>
</evidence>
<dbReference type="SMART" id="SM00342">
    <property type="entry name" value="HTH_ARAC"/>
    <property type="match status" value="1"/>
</dbReference>
<evidence type="ECO:0000313" key="8">
    <source>
        <dbReference type="Proteomes" id="UP000235114"/>
    </source>
</evidence>
<name>A0A2N5GH27_9BACI</name>
<comment type="caution">
    <text evidence="5">The sequence shown here is derived from an EMBL/GenBank/DDBJ whole genome shotgun (WGS) entry which is preliminary data.</text>
</comment>
<dbReference type="Gene3D" id="1.10.10.60">
    <property type="entry name" value="Homeodomain-like"/>
    <property type="match status" value="2"/>
</dbReference>
<dbReference type="AlphaFoldDB" id="A0A2N5GH27"/>
<evidence type="ECO:0000259" key="4">
    <source>
        <dbReference type="PROSITE" id="PS01124"/>
    </source>
</evidence>
<evidence type="ECO:0000256" key="3">
    <source>
        <dbReference type="ARBA" id="ARBA00023163"/>
    </source>
</evidence>
<dbReference type="Proteomes" id="UP000235114">
    <property type="component" value="Unassembled WGS sequence"/>
</dbReference>
<sequence>MQKRLHEDITTVELATHVGYSTYHFIRIFKEITGVTPRHYLSALRIESGKQILLDSSASNLKTLLAIGFRSMGSFSSRFKKLVGLSPKGFRLESEALVNYVNQYRHKEIIGPVDVPSQSPCIRCVLQVPASFKGLIFVGLFPRPIPDQRPVAGTALHHTKRIHSFANVPLGQYYVLAAGIPWSLNPKNYFVYDNALRGKSELVTVQEDSSLEVNIELREPLPYDPPILINLPLLLFEKDHNKAN</sequence>
<dbReference type="InterPro" id="IPR018060">
    <property type="entry name" value="HTH_AraC"/>
</dbReference>
<dbReference type="Proteomes" id="UP000234951">
    <property type="component" value="Unassembled WGS sequence"/>
</dbReference>
<dbReference type="PANTHER" id="PTHR43280">
    <property type="entry name" value="ARAC-FAMILY TRANSCRIPTIONAL REGULATOR"/>
    <property type="match status" value="1"/>
</dbReference>
<dbReference type="PROSITE" id="PS01124">
    <property type="entry name" value="HTH_ARAC_FAMILY_2"/>
    <property type="match status" value="1"/>
</dbReference>
<keyword evidence="1" id="KW-0805">Transcription regulation</keyword>
<evidence type="ECO:0000256" key="2">
    <source>
        <dbReference type="ARBA" id="ARBA00023125"/>
    </source>
</evidence>
<dbReference type="OrthoDB" id="9816344at2"/>
<proteinExistence type="predicted"/>
<dbReference type="PANTHER" id="PTHR43280:SF2">
    <property type="entry name" value="HTH-TYPE TRANSCRIPTIONAL REGULATOR EXSA"/>
    <property type="match status" value="1"/>
</dbReference>
<evidence type="ECO:0000313" key="7">
    <source>
        <dbReference type="Proteomes" id="UP000234951"/>
    </source>
</evidence>